<dbReference type="EMBL" id="VXIV02002001">
    <property type="protein sequence ID" value="KAF6027991.1"/>
    <property type="molecule type" value="Genomic_DNA"/>
</dbReference>
<evidence type="ECO:0000313" key="3">
    <source>
        <dbReference type="EMBL" id="KAF6027991.1"/>
    </source>
</evidence>
<reference evidence="3" key="1">
    <citation type="submission" date="2020-06" db="EMBL/GenBank/DDBJ databases">
        <title>Draft genome of Bugula neritina, a colonial animal packing powerful symbionts and potential medicines.</title>
        <authorList>
            <person name="Rayko M."/>
        </authorList>
    </citation>
    <scope>NUCLEOTIDE SEQUENCE [LARGE SCALE GENOMIC DNA]</scope>
    <source>
        <strain evidence="3">Kwan_BN1</strain>
    </source>
</reference>
<dbReference type="PANTHER" id="PTHR47065">
    <property type="entry name" value="EF-HAND CALCIUM-BINDING DOMAIN-CONTAINING PROTEIN 9"/>
    <property type="match status" value="1"/>
</dbReference>
<dbReference type="InterPro" id="IPR042798">
    <property type="entry name" value="EFCAB9"/>
</dbReference>
<protein>
    <submittedName>
        <fullName evidence="3">EFCAB9</fullName>
    </submittedName>
</protein>
<dbReference type="InterPro" id="IPR011992">
    <property type="entry name" value="EF-hand-dom_pair"/>
</dbReference>
<dbReference type="Pfam" id="PF13405">
    <property type="entry name" value="EF-hand_6"/>
    <property type="match status" value="1"/>
</dbReference>
<dbReference type="OrthoDB" id="186625at2759"/>
<evidence type="ECO:0000259" key="2">
    <source>
        <dbReference type="PROSITE" id="PS50222"/>
    </source>
</evidence>
<keyword evidence="4" id="KW-1185">Reference proteome</keyword>
<accession>A0A7J7JQN7</accession>
<dbReference type="PROSITE" id="PS50222">
    <property type="entry name" value="EF_HAND_2"/>
    <property type="match status" value="1"/>
</dbReference>
<dbReference type="GO" id="GO:0005509">
    <property type="term" value="F:calcium ion binding"/>
    <property type="evidence" value="ECO:0007669"/>
    <property type="project" value="InterPro"/>
</dbReference>
<dbReference type="AlphaFoldDB" id="A0A7J7JQN7"/>
<evidence type="ECO:0000313" key="4">
    <source>
        <dbReference type="Proteomes" id="UP000593567"/>
    </source>
</evidence>
<dbReference type="PANTHER" id="PTHR47065:SF1">
    <property type="entry name" value="EF-HAND CALCIUM-BINDING DOMAIN-CONTAINING PROTEIN 9"/>
    <property type="match status" value="1"/>
</dbReference>
<dbReference type="SUPFAM" id="SSF47473">
    <property type="entry name" value="EF-hand"/>
    <property type="match status" value="1"/>
</dbReference>
<dbReference type="InterPro" id="IPR002048">
    <property type="entry name" value="EF_hand_dom"/>
</dbReference>
<proteinExistence type="predicted"/>
<dbReference type="GO" id="GO:0097228">
    <property type="term" value="C:sperm principal piece"/>
    <property type="evidence" value="ECO:0007669"/>
    <property type="project" value="TreeGrafter"/>
</dbReference>
<organism evidence="3 4">
    <name type="scientific">Bugula neritina</name>
    <name type="common">Brown bryozoan</name>
    <name type="synonym">Sertularia neritina</name>
    <dbReference type="NCBI Taxonomy" id="10212"/>
    <lineage>
        <taxon>Eukaryota</taxon>
        <taxon>Metazoa</taxon>
        <taxon>Spiralia</taxon>
        <taxon>Lophotrochozoa</taxon>
        <taxon>Bryozoa</taxon>
        <taxon>Gymnolaemata</taxon>
        <taxon>Cheilostomatida</taxon>
        <taxon>Flustrina</taxon>
        <taxon>Buguloidea</taxon>
        <taxon>Bugulidae</taxon>
        <taxon>Bugula</taxon>
    </lineage>
</organism>
<dbReference type="Proteomes" id="UP000593567">
    <property type="component" value="Unassembled WGS sequence"/>
</dbReference>
<dbReference type="GO" id="GO:0030317">
    <property type="term" value="P:flagellated sperm motility"/>
    <property type="evidence" value="ECO:0007669"/>
    <property type="project" value="TreeGrafter"/>
</dbReference>
<dbReference type="Gene3D" id="1.10.238.10">
    <property type="entry name" value="EF-hand"/>
    <property type="match status" value="1"/>
</dbReference>
<dbReference type="GO" id="GO:0005737">
    <property type="term" value="C:cytoplasm"/>
    <property type="evidence" value="ECO:0007669"/>
    <property type="project" value="TreeGrafter"/>
</dbReference>
<keyword evidence="1" id="KW-0106">Calcium</keyword>
<dbReference type="InterPro" id="IPR018247">
    <property type="entry name" value="EF_Hand_1_Ca_BS"/>
</dbReference>
<gene>
    <name evidence="3" type="ORF">EB796_013697</name>
</gene>
<feature type="domain" description="EF-hand" evidence="2">
    <location>
        <begin position="1"/>
        <end position="36"/>
    </location>
</feature>
<dbReference type="PROSITE" id="PS00018">
    <property type="entry name" value="EF_HAND_1"/>
    <property type="match status" value="1"/>
</dbReference>
<comment type="caution">
    <text evidence="3">The sequence shown here is derived from an EMBL/GenBank/DDBJ whole genome shotgun (WGS) entry which is preliminary data.</text>
</comment>
<dbReference type="GO" id="GO:0061891">
    <property type="term" value="F:calcium ion sensor activity"/>
    <property type="evidence" value="ECO:0007669"/>
    <property type="project" value="TreeGrafter"/>
</dbReference>
<evidence type="ECO:0000256" key="1">
    <source>
        <dbReference type="ARBA" id="ARBA00022837"/>
    </source>
</evidence>
<sequence length="99" mass="11643">MSKSMIYKIFDMLDFDGSGQIDFNEFYVIICILVAVKDNIEKQFIYSHSRTYLTSSMKMPQMLFVDEFVNFGFLFNFREDAIKDIFKEFDLSGDQASII</sequence>
<name>A0A7J7JQN7_BUGNE</name>